<gene>
    <name evidence="1" type="ORF">SPELUC_LOCUS16471</name>
</gene>
<comment type="caution">
    <text evidence="1">The sequence shown here is derived from an EMBL/GenBank/DDBJ whole genome shotgun (WGS) entry which is preliminary data.</text>
</comment>
<feature type="non-terminal residue" evidence="1">
    <location>
        <position position="1"/>
    </location>
</feature>
<sequence>YSHAQEFPDDFVINAGLLMCRFCCHSVNWKAKISIMAYINTNSHKNLKQKEHSS</sequence>
<feature type="non-terminal residue" evidence="1">
    <location>
        <position position="54"/>
    </location>
</feature>
<organism evidence="1 2">
    <name type="scientific">Cetraspora pellucida</name>
    <dbReference type="NCBI Taxonomy" id="1433469"/>
    <lineage>
        <taxon>Eukaryota</taxon>
        <taxon>Fungi</taxon>
        <taxon>Fungi incertae sedis</taxon>
        <taxon>Mucoromycota</taxon>
        <taxon>Glomeromycotina</taxon>
        <taxon>Glomeromycetes</taxon>
        <taxon>Diversisporales</taxon>
        <taxon>Gigasporaceae</taxon>
        <taxon>Cetraspora</taxon>
    </lineage>
</organism>
<evidence type="ECO:0000313" key="1">
    <source>
        <dbReference type="EMBL" id="CAG8781817.1"/>
    </source>
</evidence>
<protein>
    <submittedName>
        <fullName evidence="1">6038_t:CDS:1</fullName>
    </submittedName>
</protein>
<dbReference type="Proteomes" id="UP000789366">
    <property type="component" value="Unassembled WGS sequence"/>
</dbReference>
<evidence type="ECO:0000313" key="2">
    <source>
        <dbReference type="Proteomes" id="UP000789366"/>
    </source>
</evidence>
<name>A0ACA9R8R8_9GLOM</name>
<accession>A0ACA9R8R8</accession>
<proteinExistence type="predicted"/>
<keyword evidence="2" id="KW-1185">Reference proteome</keyword>
<reference evidence="1" key="1">
    <citation type="submission" date="2021-06" db="EMBL/GenBank/DDBJ databases">
        <authorList>
            <person name="Kallberg Y."/>
            <person name="Tangrot J."/>
            <person name="Rosling A."/>
        </authorList>
    </citation>
    <scope>NUCLEOTIDE SEQUENCE</scope>
    <source>
        <strain evidence="1">28 12/20/2015</strain>
    </source>
</reference>
<dbReference type="EMBL" id="CAJVPW010061225">
    <property type="protein sequence ID" value="CAG8781817.1"/>
    <property type="molecule type" value="Genomic_DNA"/>
</dbReference>